<dbReference type="PANTHER" id="PTHR24305">
    <property type="entry name" value="CYTOCHROME P450"/>
    <property type="match status" value="1"/>
</dbReference>
<comment type="caution">
    <text evidence="16">The sequence shown here is derived from an EMBL/GenBank/DDBJ whole genome shotgun (WGS) entry which is preliminary data.</text>
</comment>
<evidence type="ECO:0000256" key="6">
    <source>
        <dbReference type="ARBA" id="ARBA00022692"/>
    </source>
</evidence>
<keyword evidence="12" id="KW-0472">Membrane</keyword>
<reference evidence="16 17" key="1">
    <citation type="journal article" date="2018" name="BMC Genomics">
        <title>Genomic evidence for intraspecific hybridization in a clonal and extremely halotolerant yeast.</title>
        <authorList>
            <person name="Gostincar C."/>
            <person name="Stajich J.E."/>
            <person name="Zupancic J."/>
            <person name="Zalar P."/>
            <person name="Gunde-Cimerman N."/>
        </authorList>
    </citation>
    <scope>NUCLEOTIDE SEQUENCE [LARGE SCALE GENOMIC DNA]</scope>
    <source>
        <strain evidence="16 17">EXF-151</strain>
    </source>
</reference>
<keyword evidence="7 14" id="KW-0479">Metal-binding</keyword>
<dbReference type="VEuPathDB" id="FungiDB:BTJ68_05553"/>
<dbReference type="PANTHER" id="PTHR24305:SF210">
    <property type="entry name" value="CYTOCHROME P450 MONOOXYGENASE ASQL-RELATED"/>
    <property type="match status" value="1"/>
</dbReference>
<comment type="cofactor">
    <cofactor evidence="1 14">
        <name>heme</name>
        <dbReference type="ChEBI" id="CHEBI:30413"/>
    </cofactor>
</comment>
<dbReference type="InterPro" id="IPR017972">
    <property type="entry name" value="Cyt_P450_CS"/>
</dbReference>
<dbReference type="CDD" id="cd11058">
    <property type="entry name" value="CYP60B-like"/>
    <property type="match status" value="1"/>
</dbReference>
<keyword evidence="11 15" id="KW-0503">Monooxygenase</keyword>
<dbReference type="GO" id="GO:0020037">
    <property type="term" value="F:heme binding"/>
    <property type="evidence" value="ECO:0007669"/>
    <property type="project" value="InterPro"/>
</dbReference>
<protein>
    <recommendedName>
        <fullName evidence="18">Cytochrome P450 monooxygenase</fullName>
    </recommendedName>
</protein>
<evidence type="ECO:0000256" key="11">
    <source>
        <dbReference type="ARBA" id="ARBA00023033"/>
    </source>
</evidence>
<evidence type="ECO:0000256" key="10">
    <source>
        <dbReference type="ARBA" id="ARBA00023004"/>
    </source>
</evidence>
<evidence type="ECO:0000256" key="9">
    <source>
        <dbReference type="ARBA" id="ARBA00023002"/>
    </source>
</evidence>
<evidence type="ECO:0000313" key="16">
    <source>
        <dbReference type="EMBL" id="RMY47620.1"/>
    </source>
</evidence>
<dbReference type="PRINTS" id="PR00385">
    <property type="entry name" value="P450"/>
</dbReference>
<dbReference type="InterPro" id="IPR002401">
    <property type="entry name" value="Cyt_P450_E_grp-I"/>
</dbReference>
<keyword evidence="8" id="KW-1133">Transmembrane helix</keyword>
<evidence type="ECO:0000256" key="7">
    <source>
        <dbReference type="ARBA" id="ARBA00022723"/>
    </source>
</evidence>
<dbReference type="Proteomes" id="UP000270230">
    <property type="component" value="Unassembled WGS sequence"/>
</dbReference>
<proteinExistence type="inferred from homology"/>
<dbReference type="PROSITE" id="PS00086">
    <property type="entry name" value="CYTOCHROME_P450"/>
    <property type="match status" value="1"/>
</dbReference>
<evidence type="ECO:0000256" key="3">
    <source>
        <dbReference type="ARBA" id="ARBA00004685"/>
    </source>
</evidence>
<evidence type="ECO:0000256" key="13">
    <source>
        <dbReference type="ARBA" id="ARBA00023180"/>
    </source>
</evidence>
<dbReference type="GO" id="GO:0004497">
    <property type="term" value="F:monooxygenase activity"/>
    <property type="evidence" value="ECO:0007669"/>
    <property type="project" value="UniProtKB-KW"/>
</dbReference>
<comment type="pathway">
    <text evidence="3">Mycotoxin biosynthesis.</text>
</comment>
<evidence type="ECO:0000256" key="12">
    <source>
        <dbReference type="ARBA" id="ARBA00023136"/>
    </source>
</evidence>
<dbReference type="EMBL" id="QWIN01000730">
    <property type="protein sequence ID" value="RMY47620.1"/>
    <property type="molecule type" value="Genomic_DNA"/>
</dbReference>
<dbReference type="SUPFAM" id="SSF48264">
    <property type="entry name" value="Cytochrome P450"/>
    <property type="match status" value="1"/>
</dbReference>
<dbReference type="AlphaFoldDB" id="A0A3M7C6Y4"/>
<dbReference type="InterPro" id="IPR001128">
    <property type="entry name" value="Cyt_P450"/>
</dbReference>
<evidence type="ECO:0000256" key="1">
    <source>
        <dbReference type="ARBA" id="ARBA00001971"/>
    </source>
</evidence>
<feature type="binding site" description="axial binding residue" evidence="14">
    <location>
        <position position="465"/>
    </location>
    <ligand>
        <name>heme</name>
        <dbReference type="ChEBI" id="CHEBI:30413"/>
    </ligand>
    <ligandPart>
        <name>Fe</name>
        <dbReference type="ChEBI" id="CHEBI:18248"/>
    </ligandPart>
</feature>
<dbReference type="OrthoDB" id="1470350at2759"/>
<keyword evidence="5 14" id="KW-0349">Heme</keyword>
<organism evidence="16 17">
    <name type="scientific">Hortaea werneckii</name>
    <name type="common">Black yeast</name>
    <name type="synonym">Cladosporium werneckii</name>
    <dbReference type="NCBI Taxonomy" id="91943"/>
    <lineage>
        <taxon>Eukaryota</taxon>
        <taxon>Fungi</taxon>
        <taxon>Dikarya</taxon>
        <taxon>Ascomycota</taxon>
        <taxon>Pezizomycotina</taxon>
        <taxon>Dothideomycetes</taxon>
        <taxon>Dothideomycetidae</taxon>
        <taxon>Mycosphaerellales</taxon>
        <taxon>Teratosphaeriaceae</taxon>
        <taxon>Hortaea</taxon>
    </lineage>
</organism>
<evidence type="ECO:0000256" key="2">
    <source>
        <dbReference type="ARBA" id="ARBA00004167"/>
    </source>
</evidence>
<dbReference type="GO" id="GO:0009403">
    <property type="term" value="P:toxin biosynthetic process"/>
    <property type="evidence" value="ECO:0007669"/>
    <property type="project" value="UniProtKB-ARBA"/>
</dbReference>
<name>A0A3M7C6Y4_HORWE</name>
<dbReference type="PRINTS" id="PR00463">
    <property type="entry name" value="EP450I"/>
</dbReference>
<keyword evidence="10 14" id="KW-0408">Iron</keyword>
<gene>
    <name evidence="16" type="ORF">D0865_08559</name>
</gene>
<dbReference type="FunFam" id="1.10.630.10:FF:000047">
    <property type="entry name" value="Cytochrome P450 monooxygenase"/>
    <property type="match status" value="1"/>
</dbReference>
<dbReference type="GO" id="GO:0016705">
    <property type="term" value="F:oxidoreductase activity, acting on paired donors, with incorporation or reduction of molecular oxygen"/>
    <property type="evidence" value="ECO:0007669"/>
    <property type="project" value="InterPro"/>
</dbReference>
<evidence type="ECO:0000256" key="14">
    <source>
        <dbReference type="PIRSR" id="PIRSR602401-1"/>
    </source>
</evidence>
<dbReference type="Pfam" id="PF00067">
    <property type="entry name" value="p450"/>
    <property type="match status" value="1"/>
</dbReference>
<evidence type="ECO:0000256" key="4">
    <source>
        <dbReference type="ARBA" id="ARBA00010617"/>
    </source>
</evidence>
<keyword evidence="6" id="KW-0812">Transmembrane</keyword>
<keyword evidence="13" id="KW-0325">Glycoprotein</keyword>
<dbReference type="GO" id="GO:0005506">
    <property type="term" value="F:iron ion binding"/>
    <property type="evidence" value="ECO:0007669"/>
    <property type="project" value="InterPro"/>
</dbReference>
<evidence type="ECO:0000256" key="15">
    <source>
        <dbReference type="RuleBase" id="RU000461"/>
    </source>
</evidence>
<evidence type="ECO:0000313" key="17">
    <source>
        <dbReference type="Proteomes" id="UP000270230"/>
    </source>
</evidence>
<sequence length="522" mass="59298">MEPLGFSKSLGLIGTFAALVSLLLPLTMLPLLTRAQSLLFLIGQIIYRVYFHPLSRIPGPKINAVSRIPYIRHLLAGTTVENVSKLHAKYGDVVRVSPSQVSFINGETSFPEIYGFRTGKLKGHANMLKDPVWYPPPVNGAPSIIIANDTDHSRARKTLSHAFSEKALAEQEGLLHRYSDQLVSRLKEVTSESPEPVNMVKWYNWFTFDIIADLLFGEPFGCLQDLRTHPYIDLLFRGVKSIRFFYIMKFFPAVKYLGSLVVDKAMLASRQEYQDWITSQATKRRERDVERPDFMGMILKHNGEKGQSLSNLEIDSNCSIFITAGSETTATLLSGCTYLMLQNPEVYQKVKDEVRGAFAKYDDITLEAINRGTPYLLATLQEALRYYPPVPTGFERQVPSGGEVVSGYYLPEGTAVSVSHYPAYHSESNFKNAESFVPERWMGDPMYANDKRSGHQPFSFGPRNCLGKNLAYAEMRLLMAKVVWSFDFELDARSENWFQRNKVFTLWEKPELLVHLKEVLRD</sequence>
<comment type="subcellular location">
    <subcellularLocation>
        <location evidence="2">Membrane</location>
        <topology evidence="2">Single-pass membrane protein</topology>
    </subcellularLocation>
</comment>
<dbReference type="GO" id="GO:0016020">
    <property type="term" value="C:membrane"/>
    <property type="evidence" value="ECO:0007669"/>
    <property type="project" value="UniProtKB-SubCell"/>
</dbReference>
<evidence type="ECO:0000256" key="8">
    <source>
        <dbReference type="ARBA" id="ARBA00022989"/>
    </source>
</evidence>
<accession>A0A3M7C6Y4</accession>
<keyword evidence="9 15" id="KW-0560">Oxidoreductase</keyword>
<evidence type="ECO:0008006" key="18">
    <source>
        <dbReference type="Google" id="ProtNLM"/>
    </source>
</evidence>
<evidence type="ECO:0000256" key="5">
    <source>
        <dbReference type="ARBA" id="ARBA00022617"/>
    </source>
</evidence>
<comment type="similarity">
    <text evidence="4 15">Belongs to the cytochrome P450 family.</text>
</comment>
<dbReference type="InterPro" id="IPR036396">
    <property type="entry name" value="Cyt_P450_sf"/>
</dbReference>
<dbReference type="Gene3D" id="1.10.630.10">
    <property type="entry name" value="Cytochrome P450"/>
    <property type="match status" value="1"/>
</dbReference>
<dbReference type="InterPro" id="IPR050121">
    <property type="entry name" value="Cytochrome_P450_monoxygenase"/>
</dbReference>